<feature type="transmembrane region" description="Helical" evidence="1">
    <location>
        <begin position="96"/>
        <end position="119"/>
    </location>
</feature>
<gene>
    <name evidence="2" type="ORF">PILCRDRAFT_15101</name>
</gene>
<keyword evidence="3" id="KW-1185">Reference proteome</keyword>
<reference evidence="3" key="2">
    <citation type="submission" date="2015-01" db="EMBL/GenBank/DDBJ databases">
        <title>Evolutionary Origins and Diversification of the Mycorrhizal Mutualists.</title>
        <authorList>
            <consortium name="DOE Joint Genome Institute"/>
            <consortium name="Mycorrhizal Genomics Consortium"/>
            <person name="Kohler A."/>
            <person name="Kuo A."/>
            <person name="Nagy L.G."/>
            <person name="Floudas D."/>
            <person name="Copeland A."/>
            <person name="Barry K.W."/>
            <person name="Cichocki N."/>
            <person name="Veneault-Fourrey C."/>
            <person name="LaButti K."/>
            <person name="Lindquist E.A."/>
            <person name="Lipzen A."/>
            <person name="Lundell T."/>
            <person name="Morin E."/>
            <person name="Murat C."/>
            <person name="Riley R."/>
            <person name="Ohm R."/>
            <person name="Sun H."/>
            <person name="Tunlid A."/>
            <person name="Henrissat B."/>
            <person name="Grigoriev I.V."/>
            <person name="Hibbett D.S."/>
            <person name="Martin F."/>
        </authorList>
    </citation>
    <scope>NUCLEOTIDE SEQUENCE [LARGE SCALE GENOMIC DNA]</scope>
    <source>
        <strain evidence="3">F 1598</strain>
    </source>
</reference>
<protein>
    <submittedName>
        <fullName evidence="2">Uncharacterized protein</fullName>
    </submittedName>
</protein>
<name>A0A0C3EM05_PILCF</name>
<sequence>MSTTATIVPLPGNDFMYNVTLYNVQELSTAYHTLDVALVDYILSTSAPSVASTIRFDYALVNNTLSLAVSPSASGAGTTCTSVPLSGGRYTGFSHVIAGSVVGGEGGVVVIVVIFFWIFRQRWEQPQHIAKFDPDLSIKNNIPLTPPAPQYHHHLSK</sequence>
<dbReference type="HOGENOM" id="CLU_1678609_0_0_1"/>
<evidence type="ECO:0000313" key="2">
    <source>
        <dbReference type="EMBL" id="KIM73590.1"/>
    </source>
</evidence>
<keyword evidence="1" id="KW-0812">Transmembrane</keyword>
<dbReference type="Proteomes" id="UP000054166">
    <property type="component" value="Unassembled WGS sequence"/>
</dbReference>
<dbReference type="InParanoid" id="A0A0C3EM05"/>
<organism evidence="2 3">
    <name type="scientific">Piloderma croceum (strain F 1598)</name>
    <dbReference type="NCBI Taxonomy" id="765440"/>
    <lineage>
        <taxon>Eukaryota</taxon>
        <taxon>Fungi</taxon>
        <taxon>Dikarya</taxon>
        <taxon>Basidiomycota</taxon>
        <taxon>Agaricomycotina</taxon>
        <taxon>Agaricomycetes</taxon>
        <taxon>Agaricomycetidae</taxon>
        <taxon>Atheliales</taxon>
        <taxon>Atheliaceae</taxon>
        <taxon>Piloderma</taxon>
    </lineage>
</organism>
<evidence type="ECO:0000256" key="1">
    <source>
        <dbReference type="SAM" id="Phobius"/>
    </source>
</evidence>
<dbReference type="EMBL" id="KN833078">
    <property type="protein sequence ID" value="KIM73590.1"/>
    <property type="molecule type" value="Genomic_DNA"/>
</dbReference>
<dbReference type="AlphaFoldDB" id="A0A0C3EM05"/>
<accession>A0A0C3EM05</accession>
<keyword evidence="1" id="KW-0472">Membrane</keyword>
<reference evidence="2 3" key="1">
    <citation type="submission" date="2014-04" db="EMBL/GenBank/DDBJ databases">
        <authorList>
            <consortium name="DOE Joint Genome Institute"/>
            <person name="Kuo A."/>
            <person name="Tarkka M."/>
            <person name="Buscot F."/>
            <person name="Kohler A."/>
            <person name="Nagy L.G."/>
            <person name="Floudas D."/>
            <person name="Copeland A."/>
            <person name="Barry K.W."/>
            <person name="Cichocki N."/>
            <person name="Veneault-Fourrey C."/>
            <person name="LaButti K."/>
            <person name="Lindquist E.A."/>
            <person name="Lipzen A."/>
            <person name="Lundell T."/>
            <person name="Morin E."/>
            <person name="Murat C."/>
            <person name="Sun H."/>
            <person name="Tunlid A."/>
            <person name="Henrissat B."/>
            <person name="Grigoriev I.V."/>
            <person name="Hibbett D.S."/>
            <person name="Martin F."/>
            <person name="Nordberg H.P."/>
            <person name="Cantor M.N."/>
            <person name="Hua S.X."/>
        </authorList>
    </citation>
    <scope>NUCLEOTIDE SEQUENCE [LARGE SCALE GENOMIC DNA]</scope>
    <source>
        <strain evidence="2 3">F 1598</strain>
    </source>
</reference>
<keyword evidence="1" id="KW-1133">Transmembrane helix</keyword>
<proteinExistence type="predicted"/>
<evidence type="ECO:0000313" key="3">
    <source>
        <dbReference type="Proteomes" id="UP000054166"/>
    </source>
</evidence>